<reference evidence="1 2" key="1">
    <citation type="submission" date="2024-03" db="EMBL/GenBank/DDBJ databases">
        <title>Human intestinal bacterial collection.</title>
        <authorList>
            <person name="Pauvert C."/>
            <person name="Hitch T.C.A."/>
            <person name="Clavel T."/>
        </authorList>
    </citation>
    <scope>NUCLEOTIDE SEQUENCE [LARGE SCALE GENOMIC DNA]</scope>
    <source>
        <strain evidence="1 2">CLA-AA-H175</strain>
    </source>
</reference>
<evidence type="ECO:0000313" key="1">
    <source>
        <dbReference type="EMBL" id="MEQ2360808.1"/>
    </source>
</evidence>
<proteinExistence type="predicted"/>
<dbReference type="RefSeq" id="WP_120119968.1">
    <property type="nucleotide sequence ID" value="NZ_JBBMEO010000001.1"/>
</dbReference>
<dbReference type="InterPro" id="IPR008003">
    <property type="entry name" value="DUF739"/>
</dbReference>
<name>A0ABV1AT90_9FIRM</name>
<dbReference type="EMBL" id="JBBMEO010000001">
    <property type="protein sequence ID" value="MEQ2360808.1"/>
    <property type="molecule type" value="Genomic_DNA"/>
</dbReference>
<gene>
    <name evidence="1" type="ORF">WMO44_01435</name>
</gene>
<accession>A0ABV1AT90</accession>
<keyword evidence="2" id="KW-1185">Reference proteome</keyword>
<organism evidence="1 2">
    <name type="scientific">Faecalibacterium tardum</name>
    <dbReference type="NCBI Taxonomy" id="3133156"/>
    <lineage>
        <taxon>Bacteria</taxon>
        <taxon>Bacillati</taxon>
        <taxon>Bacillota</taxon>
        <taxon>Clostridia</taxon>
        <taxon>Eubacteriales</taxon>
        <taxon>Oscillospiraceae</taxon>
        <taxon>Faecalibacterium</taxon>
    </lineage>
</organism>
<evidence type="ECO:0000313" key="2">
    <source>
        <dbReference type="Proteomes" id="UP001457197"/>
    </source>
</evidence>
<dbReference type="Pfam" id="PF05339">
    <property type="entry name" value="DUF739"/>
    <property type="match status" value="1"/>
</dbReference>
<comment type="caution">
    <text evidence="1">The sequence shown here is derived from an EMBL/GenBank/DDBJ whole genome shotgun (WGS) entry which is preliminary data.</text>
</comment>
<dbReference type="Proteomes" id="UP001457197">
    <property type="component" value="Unassembled WGS sequence"/>
</dbReference>
<protein>
    <submittedName>
        <fullName evidence="1">DUF739 family protein</fullName>
    </submittedName>
</protein>
<sequence length="69" mass="7845">MQRSYNKLLGRIVEIFGTRGAFGKSMGWSDRTTSLKLNGKVDWKQDEIEAACQALKIEVSDIPDYFFAL</sequence>